<dbReference type="EMBL" id="CM044705">
    <property type="protein sequence ID" value="KAI5662027.1"/>
    <property type="molecule type" value="Genomic_DNA"/>
</dbReference>
<accession>A0ACC0APV3</accession>
<protein>
    <submittedName>
        <fullName evidence="1">Uncharacterized protein</fullName>
    </submittedName>
</protein>
<comment type="caution">
    <text evidence="1">The sequence shown here is derived from an EMBL/GenBank/DDBJ whole genome shotgun (WGS) entry which is preliminary data.</text>
</comment>
<organism evidence="1 2">
    <name type="scientific">Catharanthus roseus</name>
    <name type="common">Madagascar periwinkle</name>
    <name type="synonym">Vinca rosea</name>
    <dbReference type="NCBI Taxonomy" id="4058"/>
    <lineage>
        <taxon>Eukaryota</taxon>
        <taxon>Viridiplantae</taxon>
        <taxon>Streptophyta</taxon>
        <taxon>Embryophyta</taxon>
        <taxon>Tracheophyta</taxon>
        <taxon>Spermatophyta</taxon>
        <taxon>Magnoliopsida</taxon>
        <taxon>eudicotyledons</taxon>
        <taxon>Gunneridae</taxon>
        <taxon>Pentapetalae</taxon>
        <taxon>asterids</taxon>
        <taxon>lamiids</taxon>
        <taxon>Gentianales</taxon>
        <taxon>Apocynaceae</taxon>
        <taxon>Rauvolfioideae</taxon>
        <taxon>Vinceae</taxon>
        <taxon>Catharanthinae</taxon>
        <taxon>Catharanthus</taxon>
    </lineage>
</organism>
<evidence type="ECO:0000313" key="2">
    <source>
        <dbReference type="Proteomes" id="UP001060085"/>
    </source>
</evidence>
<reference evidence="2" key="1">
    <citation type="journal article" date="2023" name="Nat. Plants">
        <title>Single-cell RNA sequencing provides a high-resolution roadmap for understanding the multicellular compartmentation of specialized metabolism.</title>
        <authorList>
            <person name="Sun S."/>
            <person name="Shen X."/>
            <person name="Li Y."/>
            <person name="Li Y."/>
            <person name="Wang S."/>
            <person name="Li R."/>
            <person name="Zhang H."/>
            <person name="Shen G."/>
            <person name="Guo B."/>
            <person name="Wei J."/>
            <person name="Xu J."/>
            <person name="St-Pierre B."/>
            <person name="Chen S."/>
            <person name="Sun C."/>
        </authorList>
    </citation>
    <scope>NUCLEOTIDE SEQUENCE [LARGE SCALE GENOMIC DNA]</scope>
</reference>
<dbReference type="Proteomes" id="UP001060085">
    <property type="component" value="Linkage Group LG05"/>
</dbReference>
<evidence type="ECO:0000313" key="1">
    <source>
        <dbReference type="EMBL" id="KAI5662027.1"/>
    </source>
</evidence>
<keyword evidence="2" id="KW-1185">Reference proteome</keyword>
<gene>
    <name evidence="1" type="ORF">M9H77_21350</name>
</gene>
<proteinExistence type="predicted"/>
<sequence>MQSISAPPWPTTSYYPIPRHFYAHHLSLNSTHYHFSKKSNLLNKSSVTLTATNSCSKEQSQRKNPKNNHYPYEKDQILFQDFYSDIDEIPKPQNKEDLEPEDSDWDSSLGFSMRWAELKAAIGQRINLEGITCSVGVLAKDKHLVIPHVSAPDIRYIDWAELKRRGFKGVVFDKDNTLTVPYSLSLWPPLGSSLEECKSQFGNNIAVFSNSAGLYEYDPDGKKAKALENAIGIKVIRHGVKKPAGTADEIESHFSCESSRLIMVGDRPFTDVVFGNRNGFLTILTEPLSLAEEPLTVKQVRKFEVAFLNKWIREGVKPSGHDLLPVAECCVKDEPL</sequence>
<name>A0ACC0APV3_CATRO</name>